<keyword evidence="4" id="KW-0808">Transferase</keyword>
<dbReference type="SUPFAM" id="SSF53448">
    <property type="entry name" value="Nucleotide-diphospho-sugar transferases"/>
    <property type="match status" value="1"/>
</dbReference>
<evidence type="ECO:0000259" key="10">
    <source>
        <dbReference type="Pfam" id="PF04138"/>
    </source>
</evidence>
<accession>A0A2P7SK58</accession>
<gene>
    <name evidence="11" type="ORF">C7I85_04490</name>
</gene>
<evidence type="ECO:0000256" key="2">
    <source>
        <dbReference type="ARBA" id="ARBA00006739"/>
    </source>
</evidence>
<organism evidence="11 12">
    <name type="scientific">Pseudaminobacter soli</name>
    <name type="common">ex Li et al. 2025</name>
    <dbReference type="NCBI Taxonomy" id="1295366"/>
    <lineage>
        <taxon>Bacteria</taxon>
        <taxon>Pseudomonadati</taxon>
        <taxon>Pseudomonadota</taxon>
        <taxon>Alphaproteobacteria</taxon>
        <taxon>Hyphomicrobiales</taxon>
        <taxon>Phyllobacteriaceae</taxon>
        <taxon>Pseudaminobacter</taxon>
    </lineage>
</organism>
<feature type="transmembrane region" description="Helical" evidence="8">
    <location>
        <begin position="283"/>
        <end position="303"/>
    </location>
</feature>
<sequence>MSDALNIAIPTSQPWHTRVADVAVIVPTFKEADNVVPLIEKLRLALDGIAWEVIFVDDDSPDGTIDVLSAVARTDAHVRFLQRLGRRGLSSAVVEGILSTSTPYVAVIDADMQHDERLLSKMYAILSRNNVDLVVGSRYTADGGVGSWNKTRHRISRFATVLSRLVTKTELADPMSGFFMLRRSKFDEAVRHLTAQGYKILLDIVASSPGKLQVVELPYVFRQREHGESKLDTLVSLEFLTLVLDKLIGRRVPVRLFMFAAVGALGVVVHMGTLGMLLRIGQFSFVSAQAVATLTAMTWNFFLNNIFTYRDKRVRGFGAMTRALLSFYAVCTVGALANVGVANTFFTSHYSWWLSALAGIIVGLGWNYSATALFTWRSR</sequence>
<evidence type="ECO:0000259" key="9">
    <source>
        <dbReference type="Pfam" id="PF00535"/>
    </source>
</evidence>
<evidence type="ECO:0000256" key="4">
    <source>
        <dbReference type="ARBA" id="ARBA00022679"/>
    </source>
</evidence>
<proteinExistence type="inferred from homology"/>
<evidence type="ECO:0000313" key="12">
    <source>
        <dbReference type="Proteomes" id="UP000240653"/>
    </source>
</evidence>
<dbReference type="AlphaFoldDB" id="A0A2P7SK58"/>
<dbReference type="Proteomes" id="UP000240653">
    <property type="component" value="Unassembled WGS sequence"/>
</dbReference>
<dbReference type="GO" id="GO:0009247">
    <property type="term" value="P:glycolipid biosynthetic process"/>
    <property type="evidence" value="ECO:0007669"/>
    <property type="project" value="TreeGrafter"/>
</dbReference>
<dbReference type="OrthoDB" id="9811222at2"/>
<dbReference type="InterPro" id="IPR007267">
    <property type="entry name" value="GtrA_DPMS_TM"/>
</dbReference>
<dbReference type="PANTHER" id="PTHR43398">
    <property type="entry name" value="DOLICHOL-PHOSPHATE MANNOSYLTRANSFERASE SUBUNIT 1"/>
    <property type="match status" value="1"/>
</dbReference>
<comment type="similarity">
    <text evidence="2">Belongs to the glycosyltransferase 2 family.</text>
</comment>
<feature type="domain" description="GtrA/DPMS transmembrane" evidence="10">
    <location>
        <begin position="259"/>
        <end position="376"/>
    </location>
</feature>
<dbReference type="RefSeq" id="WP_106722749.1">
    <property type="nucleotide sequence ID" value="NZ_PXYL01000002.1"/>
</dbReference>
<dbReference type="GO" id="GO:0016020">
    <property type="term" value="C:membrane"/>
    <property type="evidence" value="ECO:0007669"/>
    <property type="project" value="UniProtKB-SubCell"/>
</dbReference>
<keyword evidence="3" id="KW-0328">Glycosyltransferase</keyword>
<comment type="caution">
    <text evidence="11">The sequence shown here is derived from an EMBL/GenBank/DDBJ whole genome shotgun (WGS) entry which is preliminary data.</text>
</comment>
<evidence type="ECO:0000313" key="11">
    <source>
        <dbReference type="EMBL" id="PSJ62847.1"/>
    </source>
</evidence>
<dbReference type="CDD" id="cd06442">
    <property type="entry name" value="DPM1_like"/>
    <property type="match status" value="1"/>
</dbReference>
<feature type="transmembrane region" description="Helical" evidence="8">
    <location>
        <begin position="256"/>
        <end position="277"/>
    </location>
</feature>
<dbReference type="InterPro" id="IPR039528">
    <property type="entry name" value="DPM1-like"/>
</dbReference>
<dbReference type="Gene3D" id="3.90.550.10">
    <property type="entry name" value="Spore Coat Polysaccharide Biosynthesis Protein SpsA, Chain A"/>
    <property type="match status" value="1"/>
</dbReference>
<dbReference type="Pfam" id="PF00535">
    <property type="entry name" value="Glycos_transf_2"/>
    <property type="match status" value="1"/>
</dbReference>
<keyword evidence="6 8" id="KW-1133">Transmembrane helix</keyword>
<evidence type="ECO:0000256" key="6">
    <source>
        <dbReference type="ARBA" id="ARBA00022989"/>
    </source>
</evidence>
<evidence type="ECO:0000256" key="7">
    <source>
        <dbReference type="ARBA" id="ARBA00023136"/>
    </source>
</evidence>
<feature type="domain" description="Glycosyltransferase 2-like" evidence="9">
    <location>
        <begin position="24"/>
        <end position="188"/>
    </location>
</feature>
<dbReference type="PANTHER" id="PTHR43398:SF1">
    <property type="entry name" value="DOLICHOL-PHOSPHATE MANNOSYLTRANSFERASE SUBUNIT 1"/>
    <property type="match status" value="1"/>
</dbReference>
<evidence type="ECO:0000256" key="8">
    <source>
        <dbReference type="SAM" id="Phobius"/>
    </source>
</evidence>
<dbReference type="GO" id="GO:0000271">
    <property type="term" value="P:polysaccharide biosynthetic process"/>
    <property type="evidence" value="ECO:0007669"/>
    <property type="project" value="InterPro"/>
</dbReference>
<feature type="transmembrane region" description="Helical" evidence="8">
    <location>
        <begin position="352"/>
        <end position="376"/>
    </location>
</feature>
<evidence type="ECO:0000256" key="3">
    <source>
        <dbReference type="ARBA" id="ARBA00022676"/>
    </source>
</evidence>
<comment type="subcellular location">
    <subcellularLocation>
        <location evidence="1">Membrane</location>
        <topology evidence="1">Multi-pass membrane protein</topology>
    </subcellularLocation>
</comment>
<evidence type="ECO:0000256" key="5">
    <source>
        <dbReference type="ARBA" id="ARBA00022692"/>
    </source>
</evidence>
<dbReference type="InterPro" id="IPR029044">
    <property type="entry name" value="Nucleotide-diphossugar_trans"/>
</dbReference>
<protein>
    <submittedName>
        <fullName evidence="11">Dolichol monophosphate mannose synthase</fullName>
    </submittedName>
</protein>
<keyword evidence="5 8" id="KW-0812">Transmembrane</keyword>
<name>A0A2P7SK58_9HYPH</name>
<keyword evidence="12" id="KW-1185">Reference proteome</keyword>
<feature type="transmembrane region" description="Helical" evidence="8">
    <location>
        <begin position="324"/>
        <end position="346"/>
    </location>
</feature>
<evidence type="ECO:0000256" key="1">
    <source>
        <dbReference type="ARBA" id="ARBA00004141"/>
    </source>
</evidence>
<dbReference type="InterPro" id="IPR001173">
    <property type="entry name" value="Glyco_trans_2-like"/>
</dbReference>
<dbReference type="Pfam" id="PF04138">
    <property type="entry name" value="GtrA_DPMS_TM"/>
    <property type="match status" value="1"/>
</dbReference>
<keyword evidence="7 8" id="KW-0472">Membrane</keyword>
<reference evidence="11 12" key="1">
    <citation type="submission" date="2018-03" db="EMBL/GenBank/DDBJ databases">
        <title>The draft genome of Mesorhizobium soli JCM 19897.</title>
        <authorList>
            <person name="Li L."/>
            <person name="Liu L."/>
            <person name="Liang L."/>
            <person name="Wang T."/>
            <person name="Zhang X."/>
        </authorList>
    </citation>
    <scope>NUCLEOTIDE SEQUENCE [LARGE SCALE GENOMIC DNA]</scope>
    <source>
        <strain evidence="11 12">JCM 19897</strain>
    </source>
</reference>
<dbReference type="GO" id="GO:0004582">
    <property type="term" value="F:dolichyl-phosphate beta-D-mannosyltransferase activity"/>
    <property type="evidence" value="ECO:0007669"/>
    <property type="project" value="InterPro"/>
</dbReference>
<dbReference type="EMBL" id="PXYL01000002">
    <property type="protein sequence ID" value="PSJ62847.1"/>
    <property type="molecule type" value="Genomic_DNA"/>
</dbReference>